<evidence type="ECO:0000313" key="3">
    <source>
        <dbReference type="Proteomes" id="UP000272192"/>
    </source>
</evidence>
<feature type="coiled-coil region" evidence="1">
    <location>
        <begin position="6"/>
        <end position="62"/>
    </location>
</feature>
<proteinExistence type="predicted"/>
<organism evidence="2 3">
    <name type="scientific">Helicobacter pylori</name>
    <name type="common">Campylobacter pylori</name>
    <dbReference type="NCBI Taxonomy" id="210"/>
    <lineage>
        <taxon>Bacteria</taxon>
        <taxon>Pseudomonadati</taxon>
        <taxon>Campylobacterota</taxon>
        <taxon>Epsilonproteobacteria</taxon>
        <taxon>Campylobacterales</taxon>
        <taxon>Helicobacteraceae</taxon>
        <taxon>Helicobacter</taxon>
    </lineage>
</organism>
<dbReference type="Proteomes" id="UP000272192">
    <property type="component" value="Unassembled WGS sequence"/>
</dbReference>
<dbReference type="EMBL" id="QELB01000119">
    <property type="protein sequence ID" value="RKU91957.1"/>
    <property type="molecule type" value="Genomic_DNA"/>
</dbReference>
<evidence type="ECO:0000256" key="1">
    <source>
        <dbReference type="SAM" id="Coils"/>
    </source>
</evidence>
<accession>A0A7Z6X7H5</accession>
<sequence length="68" mass="8193">MLKQKKNDLHAQLDKMTAEMNALRRENRELNNKIDLQRDFDREKLEQDNRVLEQGKKELLATNEDLKK</sequence>
<protein>
    <submittedName>
        <fullName evidence="2">Uncharacterized protein</fullName>
    </submittedName>
</protein>
<keyword evidence="1" id="KW-0175">Coiled coil</keyword>
<evidence type="ECO:0000313" key="2">
    <source>
        <dbReference type="EMBL" id="RKU91957.1"/>
    </source>
</evidence>
<gene>
    <name evidence="2" type="ORF">DB721_08105</name>
</gene>
<name>A0A7Z6X7H5_HELPX</name>
<reference evidence="2 3" key="1">
    <citation type="submission" date="2018-04" db="EMBL/GenBank/DDBJ databases">
        <title>Complete genome sequences of Helicobacter pylori.</title>
        <authorList>
            <person name="Palau M."/>
            <person name="Minana-Galbis D."/>
        </authorList>
    </citation>
    <scope>NUCLEOTIDE SEQUENCE [LARGE SCALE GENOMIC DNA]</scope>
    <source>
        <strain evidence="2 3">B518</strain>
    </source>
</reference>
<dbReference type="AlphaFoldDB" id="A0A7Z6X7H5"/>
<comment type="caution">
    <text evidence="2">The sequence shown here is derived from an EMBL/GenBank/DDBJ whole genome shotgun (WGS) entry which is preliminary data.</text>
</comment>